<protein>
    <submittedName>
        <fullName evidence="1">Uncharacterized protein</fullName>
    </submittedName>
</protein>
<reference evidence="1 2" key="1">
    <citation type="submission" date="2020-02" db="EMBL/GenBank/DDBJ databases">
        <title>Draft genome sequence of Haematococcus lacustris strain NIES-144.</title>
        <authorList>
            <person name="Morimoto D."/>
            <person name="Nakagawa S."/>
            <person name="Yoshida T."/>
            <person name="Sawayama S."/>
        </authorList>
    </citation>
    <scope>NUCLEOTIDE SEQUENCE [LARGE SCALE GENOMIC DNA]</scope>
    <source>
        <strain evidence="1 2">NIES-144</strain>
    </source>
</reference>
<accession>A0A6A0AD46</accession>
<dbReference type="EMBL" id="BLLF01004792">
    <property type="protein sequence ID" value="GFH30253.1"/>
    <property type="molecule type" value="Genomic_DNA"/>
</dbReference>
<keyword evidence="2" id="KW-1185">Reference proteome</keyword>
<gene>
    <name evidence="1" type="ORF">HaLaN_29070</name>
</gene>
<proteinExistence type="predicted"/>
<name>A0A6A0AD46_HAELA</name>
<evidence type="ECO:0000313" key="2">
    <source>
        <dbReference type="Proteomes" id="UP000485058"/>
    </source>
</evidence>
<dbReference type="AlphaFoldDB" id="A0A6A0AD46"/>
<evidence type="ECO:0000313" key="1">
    <source>
        <dbReference type="EMBL" id="GFH30253.1"/>
    </source>
</evidence>
<organism evidence="1 2">
    <name type="scientific">Haematococcus lacustris</name>
    <name type="common">Green alga</name>
    <name type="synonym">Haematococcus pluvialis</name>
    <dbReference type="NCBI Taxonomy" id="44745"/>
    <lineage>
        <taxon>Eukaryota</taxon>
        <taxon>Viridiplantae</taxon>
        <taxon>Chlorophyta</taxon>
        <taxon>core chlorophytes</taxon>
        <taxon>Chlorophyceae</taxon>
        <taxon>CS clade</taxon>
        <taxon>Chlamydomonadales</taxon>
        <taxon>Haematococcaceae</taxon>
        <taxon>Haematococcus</taxon>
    </lineage>
</organism>
<comment type="caution">
    <text evidence="1">The sequence shown here is derived from an EMBL/GenBank/DDBJ whole genome shotgun (WGS) entry which is preliminary data.</text>
</comment>
<sequence>MHEHNLLLCPVSDMCQGMQPWLQDLPRHNACLLEGQQLNVEDERGNCGCGCRPGAGVRVVQVRSCCQFQASEHT</sequence>
<dbReference type="Proteomes" id="UP000485058">
    <property type="component" value="Unassembled WGS sequence"/>
</dbReference>